<dbReference type="GeneID" id="112686672"/>
<gene>
    <name evidence="2" type="primary">LOC112686672</name>
</gene>
<dbReference type="RefSeq" id="XP_025414851.1">
    <property type="nucleotide sequence ID" value="XM_025559066.1"/>
</dbReference>
<name>A0A8B8FWY1_9HEMI</name>
<accession>A0A8B8FWY1</accession>
<protein>
    <submittedName>
        <fullName evidence="2">Uncharacterized protein LOC112686672</fullName>
    </submittedName>
</protein>
<proteinExistence type="predicted"/>
<keyword evidence="1" id="KW-1185">Reference proteome</keyword>
<sequence>MESVGKIRFKINHENHEIITYFEKFFKLVEQNLRFKVKLQQTYNNEQKEVLCFVTNTPKLLNSNTYEPNDIYQLLMLLSMDAHNFCIQSNKLENLTFNDRERKDNELNIDS</sequence>
<reference evidence="2" key="1">
    <citation type="submission" date="2025-08" db="UniProtKB">
        <authorList>
            <consortium name="RefSeq"/>
        </authorList>
    </citation>
    <scope>IDENTIFICATION</scope>
</reference>
<organism evidence="1 2">
    <name type="scientific">Sipha flava</name>
    <name type="common">yellow sugarcane aphid</name>
    <dbReference type="NCBI Taxonomy" id="143950"/>
    <lineage>
        <taxon>Eukaryota</taxon>
        <taxon>Metazoa</taxon>
        <taxon>Ecdysozoa</taxon>
        <taxon>Arthropoda</taxon>
        <taxon>Hexapoda</taxon>
        <taxon>Insecta</taxon>
        <taxon>Pterygota</taxon>
        <taxon>Neoptera</taxon>
        <taxon>Paraneoptera</taxon>
        <taxon>Hemiptera</taxon>
        <taxon>Sternorrhyncha</taxon>
        <taxon>Aphidomorpha</taxon>
        <taxon>Aphidoidea</taxon>
        <taxon>Aphididae</taxon>
        <taxon>Sipha</taxon>
    </lineage>
</organism>
<dbReference type="AlphaFoldDB" id="A0A8B8FWY1"/>
<dbReference type="Proteomes" id="UP000694846">
    <property type="component" value="Unplaced"/>
</dbReference>
<evidence type="ECO:0000313" key="2">
    <source>
        <dbReference type="RefSeq" id="XP_025414851.1"/>
    </source>
</evidence>
<evidence type="ECO:0000313" key="1">
    <source>
        <dbReference type="Proteomes" id="UP000694846"/>
    </source>
</evidence>